<evidence type="ECO:0000259" key="3">
    <source>
        <dbReference type="Pfam" id="PF06808"/>
    </source>
</evidence>
<evidence type="ECO:0000256" key="1">
    <source>
        <dbReference type="RuleBase" id="RU369079"/>
    </source>
</evidence>
<proteinExistence type="predicted"/>
<feature type="transmembrane region" description="Helical" evidence="2">
    <location>
        <begin position="137"/>
        <end position="159"/>
    </location>
</feature>
<keyword evidence="2" id="KW-0812">Transmembrane</keyword>
<keyword evidence="2" id="KW-0472">Membrane</keyword>
<feature type="transmembrane region" description="Helical" evidence="2">
    <location>
        <begin position="23"/>
        <end position="43"/>
    </location>
</feature>
<feature type="transmembrane region" description="Helical" evidence="2">
    <location>
        <begin position="264"/>
        <end position="283"/>
    </location>
</feature>
<feature type="transmembrane region" description="Helical" evidence="2">
    <location>
        <begin position="565"/>
        <end position="588"/>
    </location>
</feature>
<feature type="transmembrane region" description="Helical" evidence="2">
    <location>
        <begin position="349"/>
        <end position="367"/>
    </location>
</feature>
<feature type="transmembrane region" description="Helical" evidence="2">
    <location>
        <begin position="455"/>
        <end position="473"/>
    </location>
</feature>
<dbReference type="EMBL" id="CP073347">
    <property type="protein sequence ID" value="UTW12001.1"/>
    <property type="molecule type" value="Genomic_DNA"/>
</dbReference>
<keyword evidence="1" id="KW-1003">Cell membrane</keyword>
<feature type="transmembrane region" description="Helical" evidence="2">
    <location>
        <begin position="417"/>
        <end position="443"/>
    </location>
</feature>
<feature type="transmembrane region" description="Helical" evidence="2">
    <location>
        <begin position="539"/>
        <end position="559"/>
    </location>
</feature>
<dbReference type="PANTHER" id="PTHR43849:SF2">
    <property type="entry name" value="BLL3936 PROTEIN"/>
    <property type="match status" value="1"/>
</dbReference>
<reference evidence="4" key="1">
    <citation type="submission" date="2021-04" db="EMBL/GenBank/DDBJ databases">
        <title>Oceanospirillales bacteria with DddD are important DMSP degraders in coastal seawater.</title>
        <authorList>
            <person name="Liu J."/>
        </authorList>
    </citation>
    <scope>NUCLEOTIDE SEQUENCE</scope>
    <source>
        <strain evidence="4">D13-1</strain>
    </source>
</reference>
<feature type="transmembrane region" description="Helical" evidence="2">
    <location>
        <begin position="179"/>
        <end position="203"/>
    </location>
</feature>
<evidence type="ECO:0000256" key="2">
    <source>
        <dbReference type="SAM" id="Phobius"/>
    </source>
</evidence>
<name>A0ABY5HHZ1_9GAMM</name>
<feature type="transmembrane region" description="Helical" evidence="2">
    <location>
        <begin position="501"/>
        <end position="527"/>
    </location>
</feature>
<evidence type="ECO:0000313" key="5">
    <source>
        <dbReference type="Proteomes" id="UP001058461"/>
    </source>
</evidence>
<sequence>MSDQNNQVSQDGKDEPFLSRMRLIAAAAVAVTIGLFVFYTSFLGSFETLMQRSLFVAMVTTLGLLLYPLGHKKKWRPLGMLFDTAAGVLVLAATTYIVVNYEFIMDSQPFAENIDIYLGIGTLLVVLELARRTTSPLFPLLVGSALVYAYFGDLIPGTFGHRGFDIDYLAEIIFLSDRGLWGMLVGIASTTLAAFVLFGSLLLHTGAGQTFFDLSARAGGRSPGGAAKIATVASGLFGTISGSSVANVATTGNFTIPLMKRLKYPAAFAGGVEAIASTGGQLAPPIMGTAAFVMAELIGENYWVIAFSALIPALLLYIGIFTTVHLIAKRRNLGSVSNDDLPDWRSALNWRRLSPIICAALGLAVGIVQGYSIGLTACFGMIGIILAYVISSRTEGVTWRVIGKALLRALEDGGRGVLIVGILLVAAQVFVAMINLTGVGVAITSAILELGQGNTWLIAIIMAIVCLIAGMGLPTSAAYVLVAAVFAPALIQQGLDPLAVHLFVLYYAALSVVTPPVCVAVFVAAMISGERWGRVAAYTLRLGGAAYVIPMLLLVYPGLLGNGGALSIVLGIASGLGFTFSAASFFSAQPMLGRDNVSWCLWLIPAALAIYPSWFTTIAALLILLGAYKWVLPASEEPKTAPSST</sequence>
<dbReference type="PANTHER" id="PTHR43849">
    <property type="entry name" value="BLL3936 PROTEIN"/>
    <property type="match status" value="1"/>
</dbReference>
<feature type="transmembrane region" description="Helical" evidence="2">
    <location>
        <begin position="600"/>
        <end position="628"/>
    </location>
</feature>
<dbReference type="RefSeq" id="WP_255854049.1">
    <property type="nucleotide sequence ID" value="NZ_CP073347.1"/>
</dbReference>
<feature type="transmembrane region" description="Helical" evidence="2">
    <location>
        <begin position="49"/>
        <end position="69"/>
    </location>
</feature>
<keyword evidence="2" id="KW-1133">Transmembrane helix</keyword>
<evidence type="ECO:0000313" key="4">
    <source>
        <dbReference type="EMBL" id="UTW12001.1"/>
    </source>
</evidence>
<dbReference type="Pfam" id="PF06808">
    <property type="entry name" value="DctM"/>
    <property type="match status" value="1"/>
</dbReference>
<accession>A0ABY5HHZ1</accession>
<feature type="transmembrane region" description="Helical" evidence="2">
    <location>
        <begin position="114"/>
        <end position="130"/>
    </location>
</feature>
<feature type="domain" description="TRAP C4-dicarboxylate transport system permease DctM subunit" evidence="3">
    <location>
        <begin position="123"/>
        <end position="555"/>
    </location>
</feature>
<dbReference type="InterPro" id="IPR010656">
    <property type="entry name" value="DctM"/>
</dbReference>
<gene>
    <name evidence="4" type="ORF">KDW95_22680</name>
</gene>
<dbReference type="Proteomes" id="UP001058461">
    <property type="component" value="Chromosome"/>
</dbReference>
<keyword evidence="1" id="KW-0997">Cell inner membrane</keyword>
<comment type="function">
    <text evidence="1">Part of the tripartite ATP-independent periplasmic (TRAP) transport system.</text>
</comment>
<dbReference type="InterPro" id="IPR011853">
    <property type="entry name" value="TRAP_DctM-Dct_fused"/>
</dbReference>
<dbReference type="NCBIfam" id="TIGR02123">
    <property type="entry name" value="TRAP_fused"/>
    <property type="match status" value="1"/>
</dbReference>
<keyword evidence="1" id="KW-0813">Transport</keyword>
<comment type="subcellular location">
    <subcellularLocation>
        <location evidence="1">Cell inner membrane</location>
        <topology evidence="1">Multi-pass membrane protein</topology>
    </subcellularLocation>
</comment>
<feature type="transmembrane region" description="Helical" evidence="2">
    <location>
        <begin position="303"/>
        <end position="328"/>
    </location>
</feature>
<organism evidence="4 5">
    <name type="scientific">Marinobacterium rhizophilum</name>
    <dbReference type="NCBI Taxonomy" id="420402"/>
    <lineage>
        <taxon>Bacteria</taxon>
        <taxon>Pseudomonadati</taxon>
        <taxon>Pseudomonadota</taxon>
        <taxon>Gammaproteobacteria</taxon>
        <taxon>Oceanospirillales</taxon>
        <taxon>Oceanospirillaceae</taxon>
        <taxon>Marinobacterium</taxon>
    </lineage>
</organism>
<keyword evidence="5" id="KW-1185">Reference proteome</keyword>
<protein>
    <submittedName>
        <fullName evidence="4">TRAP transporter fused permease subunit</fullName>
    </submittedName>
</protein>
<feature type="transmembrane region" description="Helical" evidence="2">
    <location>
        <begin position="81"/>
        <end position="99"/>
    </location>
</feature>